<reference evidence="1" key="1">
    <citation type="submission" date="2018-04" db="EMBL/GenBank/DDBJ databases">
        <title>Draft Genome Sequences of Chryseobacterium lactis NCTC11390T isolated from milk, Chryseobacterium oncorhynchi 701B-08T from rainbow trout, and Chryseobacterium viscerum 687B-08T from diseased fish.</title>
        <authorList>
            <person name="Jeong J.-J."/>
            <person name="Lee Y.J."/>
            <person name="Pathiraja D."/>
            <person name="Park B."/>
            <person name="Choi I.-G."/>
            <person name="Kim K.D."/>
        </authorList>
    </citation>
    <scope>NUCLEOTIDE SEQUENCE [LARGE SCALE GENOMIC DNA]</scope>
    <source>
        <strain evidence="1">701B-08</strain>
    </source>
</reference>
<organism evidence="1 2">
    <name type="scientific">Chryseobacterium oncorhynchi</name>
    <dbReference type="NCBI Taxonomy" id="741074"/>
    <lineage>
        <taxon>Bacteria</taxon>
        <taxon>Pseudomonadati</taxon>
        <taxon>Bacteroidota</taxon>
        <taxon>Flavobacteriia</taxon>
        <taxon>Flavobacteriales</taxon>
        <taxon>Weeksellaceae</taxon>
        <taxon>Chryseobacterium group</taxon>
        <taxon>Chryseobacterium</taxon>
    </lineage>
</organism>
<dbReference type="AlphaFoldDB" id="A0A316WJ17"/>
<gene>
    <name evidence="1" type="ORF">C1638_018680</name>
</gene>
<evidence type="ECO:0000313" key="2">
    <source>
        <dbReference type="Proteomes" id="UP000236182"/>
    </source>
</evidence>
<sequence>MLTDNKMLEIANKYVGQIGQEINIELIVLSEFIKKSYGNIYGYVAKDSTKHRLAGNGPFLVKNDTGIVIQFGTSDDVEYYLNGYENGTWKPSTHGVWDPNQN</sequence>
<proteinExistence type="predicted"/>
<dbReference type="Proteomes" id="UP000236182">
    <property type="component" value="Unassembled WGS sequence"/>
</dbReference>
<dbReference type="EMBL" id="PPEI02000006">
    <property type="protein sequence ID" value="PWN61435.1"/>
    <property type="molecule type" value="Genomic_DNA"/>
</dbReference>
<accession>A0A316WJ17</accession>
<evidence type="ECO:0000313" key="1">
    <source>
        <dbReference type="EMBL" id="PWN61435.1"/>
    </source>
</evidence>
<keyword evidence="2" id="KW-1185">Reference proteome</keyword>
<evidence type="ECO:0008006" key="3">
    <source>
        <dbReference type="Google" id="ProtNLM"/>
    </source>
</evidence>
<comment type="caution">
    <text evidence="1">The sequence shown here is derived from an EMBL/GenBank/DDBJ whole genome shotgun (WGS) entry which is preliminary data.</text>
</comment>
<protein>
    <recommendedName>
        <fullName evidence="3">Immunity protein 35 domain-containing protein</fullName>
    </recommendedName>
</protein>
<name>A0A316WJ17_9FLAO</name>